<dbReference type="AlphaFoldDB" id="A0A540W7X8"/>
<feature type="compositionally biased region" description="Basic residues" evidence="1">
    <location>
        <begin position="1"/>
        <end position="18"/>
    </location>
</feature>
<feature type="transmembrane region" description="Helical" evidence="2">
    <location>
        <begin position="209"/>
        <end position="229"/>
    </location>
</feature>
<evidence type="ECO:0000313" key="5">
    <source>
        <dbReference type="Proteomes" id="UP000319103"/>
    </source>
</evidence>
<reference evidence="4 5" key="1">
    <citation type="submission" date="2019-06" db="EMBL/GenBank/DDBJ databases">
        <title>Description of Kitasatospora acidophila sp. nov. isolated from pine grove soil, and reclassification of Streptomyces novaecaesareae to Kitasatospora novaeceasareae comb. nov.</title>
        <authorList>
            <person name="Kim M.J."/>
        </authorList>
    </citation>
    <scope>NUCLEOTIDE SEQUENCE [LARGE SCALE GENOMIC DNA]</scope>
    <source>
        <strain evidence="4 5">MMS16-CNU292</strain>
    </source>
</reference>
<proteinExistence type="predicted"/>
<sequence length="231" mass="25185">MGQNRHHDRIRRHARPGHCRPADEPKYADQVFRSMPGIISGVMLLLVAGWLIVDAMVSSTGKTPWVALAAAPVFAFPVIAYTLRPAVTAGLDRVVIRNPLRTVTVPWAEVEGLRAGYSAELLAGGRSFQMWAVPVSLRQRKKANRRVARSAAEGDPRAKLAAEARARRGAVPGAPDPNRAWSDQVVDLLREQAERNAVRPSAKGEITVAWCWWVIAPTLAGLVALITLLSV</sequence>
<organism evidence="4 5">
    <name type="scientific">Kitasatospora acidiphila</name>
    <dbReference type="NCBI Taxonomy" id="2567942"/>
    <lineage>
        <taxon>Bacteria</taxon>
        <taxon>Bacillati</taxon>
        <taxon>Actinomycetota</taxon>
        <taxon>Actinomycetes</taxon>
        <taxon>Kitasatosporales</taxon>
        <taxon>Streptomycetaceae</taxon>
        <taxon>Kitasatospora</taxon>
    </lineage>
</organism>
<dbReference type="OrthoDB" id="4337405at2"/>
<keyword evidence="5" id="KW-1185">Reference proteome</keyword>
<keyword evidence="2" id="KW-0812">Transmembrane</keyword>
<gene>
    <name evidence="4" type="ORF">E6W39_26425</name>
</gene>
<feature type="domain" description="Low molecular weight protein antigen 6 PH" evidence="3">
    <location>
        <begin position="84"/>
        <end position="169"/>
    </location>
</feature>
<dbReference type="Proteomes" id="UP000319103">
    <property type="component" value="Unassembled WGS sequence"/>
</dbReference>
<dbReference type="EMBL" id="VIGB01000003">
    <property type="protein sequence ID" value="TQF05126.1"/>
    <property type="molecule type" value="Genomic_DNA"/>
</dbReference>
<evidence type="ECO:0000256" key="1">
    <source>
        <dbReference type="SAM" id="MobiDB-lite"/>
    </source>
</evidence>
<feature type="region of interest" description="Disordered" evidence="1">
    <location>
        <begin position="1"/>
        <end position="22"/>
    </location>
</feature>
<keyword evidence="2" id="KW-1133">Transmembrane helix</keyword>
<feature type="transmembrane region" description="Helical" evidence="2">
    <location>
        <begin position="35"/>
        <end position="53"/>
    </location>
</feature>
<feature type="transmembrane region" description="Helical" evidence="2">
    <location>
        <begin position="65"/>
        <end position="83"/>
    </location>
</feature>
<dbReference type="InterPro" id="IPR019692">
    <property type="entry name" value="CFP-6_PH"/>
</dbReference>
<evidence type="ECO:0000313" key="4">
    <source>
        <dbReference type="EMBL" id="TQF05126.1"/>
    </source>
</evidence>
<comment type="caution">
    <text evidence="4">The sequence shown here is derived from an EMBL/GenBank/DDBJ whole genome shotgun (WGS) entry which is preliminary data.</text>
</comment>
<protein>
    <submittedName>
        <fullName evidence="4">PH domain-containing protein</fullName>
    </submittedName>
</protein>
<evidence type="ECO:0000256" key="2">
    <source>
        <dbReference type="SAM" id="Phobius"/>
    </source>
</evidence>
<dbReference type="Pfam" id="PF10756">
    <property type="entry name" value="bPH_6"/>
    <property type="match status" value="1"/>
</dbReference>
<dbReference type="RefSeq" id="WP_141635634.1">
    <property type="nucleotide sequence ID" value="NZ_VIGB01000003.1"/>
</dbReference>
<name>A0A540W7X8_9ACTN</name>
<keyword evidence="2" id="KW-0472">Membrane</keyword>
<evidence type="ECO:0000259" key="3">
    <source>
        <dbReference type="Pfam" id="PF10756"/>
    </source>
</evidence>
<accession>A0A540W7X8</accession>